<keyword evidence="2" id="KW-0862">Zinc</keyword>
<reference evidence="5" key="2">
    <citation type="submission" date="2014-03" db="EMBL/GenBank/DDBJ databases">
        <title>The whipworm genome and dual-species transcriptomics of an intimate host-pathogen interaction.</title>
        <authorList>
            <person name="Foth B.J."/>
            <person name="Tsai I.J."/>
            <person name="Reid A.J."/>
            <person name="Bancroft A.J."/>
            <person name="Nichol S."/>
            <person name="Tracey A."/>
            <person name="Holroyd N."/>
            <person name="Cotton J.A."/>
            <person name="Stanley E.J."/>
            <person name="Zarowiecki M."/>
            <person name="Liu J.Z."/>
            <person name="Huckvale T."/>
            <person name="Cooper P.J."/>
            <person name="Grencis R.K."/>
            <person name="Berriman M."/>
        </authorList>
    </citation>
    <scope>NUCLEOTIDE SEQUENCE [LARGE SCALE GENOMIC DNA]</scope>
</reference>
<dbReference type="EMBL" id="HG806116">
    <property type="protein sequence ID" value="CDW57088.1"/>
    <property type="molecule type" value="Genomic_DNA"/>
</dbReference>
<dbReference type="Pfam" id="PF00130">
    <property type="entry name" value="C1_1"/>
    <property type="match status" value="1"/>
</dbReference>
<dbReference type="SUPFAM" id="SSF56112">
    <property type="entry name" value="Protein kinase-like (PK-like)"/>
    <property type="match status" value="1"/>
</dbReference>
<dbReference type="SMART" id="SM00109">
    <property type="entry name" value="C1"/>
    <property type="match status" value="1"/>
</dbReference>
<dbReference type="InterPro" id="IPR001245">
    <property type="entry name" value="Ser-Thr/Tyr_kinase_cat_dom"/>
</dbReference>
<feature type="domain" description="Phorbol-ester/DAG-type" evidence="4">
    <location>
        <begin position="17"/>
        <end position="65"/>
    </location>
</feature>
<dbReference type="InterPro" id="IPR002219">
    <property type="entry name" value="PKC_DAG/PE"/>
</dbReference>
<dbReference type="PROSITE" id="PS50011">
    <property type="entry name" value="PROTEIN_KINASE_DOM"/>
    <property type="match status" value="1"/>
</dbReference>
<dbReference type="PANTHER" id="PTHR44329:SF253">
    <property type="entry name" value="KINASE SUPPRESSOR OF RAS 2"/>
    <property type="match status" value="1"/>
</dbReference>
<evidence type="ECO:0000256" key="2">
    <source>
        <dbReference type="ARBA" id="ARBA00022833"/>
    </source>
</evidence>
<dbReference type="OrthoDB" id="774951at2759"/>
<keyword evidence="6" id="KW-1185">Reference proteome</keyword>
<dbReference type="InterPro" id="IPR000719">
    <property type="entry name" value="Prot_kinase_dom"/>
</dbReference>
<dbReference type="InterPro" id="IPR011009">
    <property type="entry name" value="Kinase-like_dom_sf"/>
</dbReference>
<dbReference type="InterPro" id="IPR051681">
    <property type="entry name" value="Ser/Thr_Kinases-Pseudokinases"/>
</dbReference>
<evidence type="ECO:0000313" key="5">
    <source>
        <dbReference type="EMBL" id="CDW57088.1"/>
    </source>
</evidence>
<feature type="domain" description="Protein kinase" evidence="3">
    <location>
        <begin position="316"/>
        <end position="594"/>
    </location>
</feature>
<dbReference type="AlphaFoldDB" id="A0A077ZC36"/>
<name>A0A077ZC36_TRITR</name>
<dbReference type="Gene3D" id="1.10.510.10">
    <property type="entry name" value="Transferase(Phosphotransferase) domain 1"/>
    <property type="match status" value="1"/>
</dbReference>
<evidence type="ECO:0000313" key="6">
    <source>
        <dbReference type="Proteomes" id="UP000030665"/>
    </source>
</evidence>
<keyword evidence="5" id="KW-0418">Kinase</keyword>
<dbReference type="InterPro" id="IPR046349">
    <property type="entry name" value="C1-like_sf"/>
</dbReference>
<dbReference type="GO" id="GO:0046872">
    <property type="term" value="F:metal ion binding"/>
    <property type="evidence" value="ECO:0007669"/>
    <property type="project" value="UniProtKB-KW"/>
</dbReference>
<dbReference type="CDD" id="cd20812">
    <property type="entry name" value="C1_KSR"/>
    <property type="match status" value="1"/>
</dbReference>
<dbReference type="Gene3D" id="3.30.60.20">
    <property type="match status" value="1"/>
</dbReference>
<keyword evidence="1" id="KW-0479">Metal-binding</keyword>
<dbReference type="PROSITE" id="PS50081">
    <property type="entry name" value="ZF_DAG_PE_2"/>
    <property type="match status" value="1"/>
</dbReference>
<dbReference type="Proteomes" id="UP000030665">
    <property type="component" value="Unassembled WGS sequence"/>
</dbReference>
<reference evidence="5" key="1">
    <citation type="submission" date="2014-01" db="EMBL/GenBank/DDBJ databases">
        <authorList>
            <person name="Aslett M."/>
        </authorList>
    </citation>
    <scope>NUCLEOTIDE SEQUENCE</scope>
</reference>
<sequence>MNWLKAKGIRPKRKGAGSPFSKTFFSVPKRCGYCKKVVMGIGFACKNCRFRCHKRCVMSDEDDGCLKPKLCSLSRVPSGDEEMFGRLMKESEINSNDMDVFLENGLNLLQGNQCKSPEELAQQAASAWSLPIKGPVLRKGDISPQRLLISQEMTAPQFKLLCTNKADSLAQRQLHSQVFGQQLLKVKSLWEEGALQAKAKVRSRSAQDRFDSPASTQLNFTESTEAADSISGVNTFTIPCMRRFLAATFCLANLLGSFDFSKQAKRAYGFAAPGSSCILARGKEALSRSTIFDDGSFKSSNRLSDLREWTISSDDLSFDECILDGKANQIYKGRWHGAVMINIYKDRQTKENMDRFLEEVSVLNNIRHENIVLFMGVVMEPALLAVVTSVQNGDSLYNSLHVKGQVLSQASKLSIARQVAQVTVGCLPWRSLIVLFGMSYMHSRGIVLRHLTSKNIMLESKVKISTIDFGVPLVKCSRWNKGSVRRGNLTYVSPELMRCLHVDPPEVLLTGPFSKESDVYAFGTIVFELFICRFPHADLSADELIWFVCSGRNTLTSLMGIKPQLESLITKCWSVAPQHRPLFPDVVRILHEMVKPLRVIRAKPYRSFFQTVLQSTESVSVPSNINLAGAG</sequence>
<proteinExistence type="predicted"/>
<organism evidence="5 6">
    <name type="scientific">Trichuris trichiura</name>
    <name type="common">Whipworm</name>
    <name type="synonym">Trichocephalus trichiurus</name>
    <dbReference type="NCBI Taxonomy" id="36087"/>
    <lineage>
        <taxon>Eukaryota</taxon>
        <taxon>Metazoa</taxon>
        <taxon>Ecdysozoa</taxon>
        <taxon>Nematoda</taxon>
        <taxon>Enoplea</taxon>
        <taxon>Dorylaimia</taxon>
        <taxon>Trichinellida</taxon>
        <taxon>Trichuridae</taxon>
        <taxon>Trichuris</taxon>
    </lineage>
</organism>
<evidence type="ECO:0000259" key="4">
    <source>
        <dbReference type="PROSITE" id="PS50081"/>
    </source>
</evidence>
<dbReference type="GO" id="GO:0004674">
    <property type="term" value="F:protein serine/threonine kinase activity"/>
    <property type="evidence" value="ECO:0007669"/>
    <property type="project" value="TreeGrafter"/>
</dbReference>
<dbReference type="SUPFAM" id="SSF57889">
    <property type="entry name" value="Cysteine-rich domain"/>
    <property type="match status" value="1"/>
</dbReference>
<evidence type="ECO:0000256" key="1">
    <source>
        <dbReference type="ARBA" id="ARBA00022723"/>
    </source>
</evidence>
<evidence type="ECO:0000259" key="3">
    <source>
        <dbReference type="PROSITE" id="PS50011"/>
    </source>
</evidence>
<dbReference type="GO" id="GO:0005524">
    <property type="term" value="F:ATP binding"/>
    <property type="evidence" value="ECO:0007669"/>
    <property type="project" value="InterPro"/>
</dbReference>
<dbReference type="STRING" id="36087.A0A077ZC36"/>
<dbReference type="Pfam" id="PF07714">
    <property type="entry name" value="PK_Tyr_Ser-Thr"/>
    <property type="match status" value="1"/>
</dbReference>
<gene>
    <name evidence="5" type="ORF">TTRE_0000537301</name>
</gene>
<dbReference type="PANTHER" id="PTHR44329">
    <property type="entry name" value="SERINE/THREONINE-PROTEIN KINASE TNNI3K-RELATED"/>
    <property type="match status" value="1"/>
</dbReference>
<protein>
    <submittedName>
        <fullName evidence="5">Kinase suppressor of Ras (KSR)</fullName>
    </submittedName>
</protein>
<keyword evidence="5" id="KW-0808">Transferase</keyword>
<dbReference type="Gene3D" id="3.30.200.20">
    <property type="entry name" value="Phosphorylase Kinase, domain 1"/>
    <property type="match status" value="1"/>
</dbReference>
<accession>A0A077ZC36</accession>